<keyword evidence="1" id="KW-0472">Membrane</keyword>
<sequence length="52" mass="6018">MAKQMTDDVVMSIVIFLCSRISLLFWLMHCVLPMIPCWSMKTCKGLALDEHM</sequence>
<keyword evidence="1" id="KW-0812">Transmembrane</keyword>
<dbReference type="Proteomes" id="UP000014065">
    <property type="component" value="Unassembled WGS sequence"/>
</dbReference>
<proteinExistence type="predicted"/>
<evidence type="ECO:0000256" key="1">
    <source>
        <dbReference type="SAM" id="Phobius"/>
    </source>
</evidence>
<name>S2EIP2_9ARCH</name>
<dbReference type="EMBL" id="AHJG01000285">
    <property type="protein sequence ID" value="EPA04592.1"/>
    <property type="molecule type" value="Genomic_DNA"/>
</dbReference>
<evidence type="ECO:0000313" key="3">
    <source>
        <dbReference type="Proteomes" id="UP000014065"/>
    </source>
</evidence>
<organism evidence="2 3">
    <name type="scientific">Candidatus Nitrosarchaeum limnium BG20</name>
    <dbReference type="NCBI Taxonomy" id="859192"/>
    <lineage>
        <taxon>Archaea</taxon>
        <taxon>Nitrososphaerota</taxon>
        <taxon>Nitrososphaeria</taxon>
        <taxon>Nitrosopumilales</taxon>
        <taxon>Nitrosopumilaceae</taxon>
        <taxon>Nitrosarchaeum</taxon>
    </lineage>
</organism>
<dbReference type="AlphaFoldDB" id="S2EIP2"/>
<accession>S2EIP2</accession>
<feature type="transmembrane region" description="Helical" evidence="1">
    <location>
        <begin position="12"/>
        <end position="32"/>
    </location>
</feature>
<keyword evidence="1" id="KW-1133">Transmembrane helix</keyword>
<reference evidence="2 3" key="1">
    <citation type="journal article" date="2012" name="J. Bacteriol.">
        <title>Genome Sequence of "Candidatus Nitrosoarchaeum limnia" BG20, a Low-Salinity Ammonia-Oxidizing Archaeon from the San Francisco Bay Estuary.</title>
        <authorList>
            <person name="Mosier A.C."/>
            <person name="Allen E.E."/>
            <person name="Kim M."/>
            <person name="Ferriera S."/>
            <person name="Francis C.A."/>
        </authorList>
    </citation>
    <scope>NUCLEOTIDE SEQUENCE [LARGE SCALE GENOMIC DNA]</scope>
    <source>
        <strain evidence="2 3">BG20</strain>
    </source>
</reference>
<gene>
    <name evidence="2" type="ORF">BG20_I1384</name>
</gene>
<protein>
    <submittedName>
        <fullName evidence="2">Uncharacterized protein</fullName>
    </submittedName>
</protein>
<keyword evidence="3" id="KW-1185">Reference proteome</keyword>
<comment type="caution">
    <text evidence="2">The sequence shown here is derived from an EMBL/GenBank/DDBJ whole genome shotgun (WGS) entry which is preliminary data.</text>
</comment>
<evidence type="ECO:0000313" key="2">
    <source>
        <dbReference type="EMBL" id="EPA04592.1"/>
    </source>
</evidence>